<dbReference type="Gene3D" id="3.60.20.40">
    <property type="match status" value="1"/>
</dbReference>
<dbReference type="FunFam" id="3.60.20.40:FF:000001">
    <property type="entry name" value="Gamma-glutamyltranspeptidase 1"/>
    <property type="match status" value="1"/>
</dbReference>
<keyword evidence="1" id="KW-1199">Hemostasis impairing toxin</keyword>
<keyword evidence="4" id="KW-0472">Membrane</keyword>
<feature type="transmembrane region" description="Helical" evidence="4">
    <location>
        <begin position="9"/>
        <end position="30"/>
    </location>
</feature>
<feature type="binding site" evidence="3">
    <location>
        <position position="126"/>
    </location>
    <ligand>
        <name>L-glutamate</name>
        <dbReference type="ChEBI" id="CHEBI:29985"/>
    </ligand>
</feature>
<feature type="active site" description="Nucleophile" evidence="2">
    <location>
        <position position="402"/>
    </location>
</feature>
<dbReference type="InterPro" id="IPR029055">
    <property type="entry name" value="Ntn_hydrolases_N"/>
</dbReference>
<proteinExistence type="predicted"/>
<evidence type="ECO:0000256" key="4">
    <source>
        <dbReference type="SAM" id="Phobius"/>
    </source>
</evidence>
<keyword evidence="4" id="KW-0812">Transmembrane</keyword>
<evidence type="ECO:0000256" key="2">
    <source>
        <dbReference type="PIRSR" id="PIRSR600101-1"/>
    </source>
</evidence>
<dbReference type="EMBL" id="GECZ01018103">
    <property type="protein sequence ID" value="JAS51666.1"/>
    <property type="molecule type" value="Transcribed_RNA"/>
</dbReference>
<feature type="binding site" evidence="3">
    <location>
        <position position="444"/>
    </location>
    <ligand>
        <name>L-glutamate</name>
        <dbReference type="ChEBI" id="CHEBI:29985"/>
    </ligand>
</feature>
<evidence type="ECO:0000256" key="1">
    <source>
        <dbReference type="ARBA" id="ARBA00084097"/>
    </source>
</evidence>
<dbReference type="Gene3D" id="1.10.246.130">
    <property type="match status" value="1"/>
</dbReference>
<dbReference type="SUPFAM" id="SSF56235">
    <property type="entry name" value="N-terminal nucleophile aminohydrolases (Ntn hydrolases)"/>
    <property type="match status" value="1"/>
</dbReference>
<keyword evidence="4" id="KW-1133">Transmembrane helix</keyword>
<dbReference type="Pfam" id="PF01019">
    <property type="entry name" value="G_glu_transpept"/>
    <property type="match status" value="1"/>
</dbReference>
<keyword evidence="1" id="KW-0800">Toxin</keyword>
<dbReference type="PANTHER" id="PTHR11686">
    <property type="entry name" value="GAMMA GLUTAMYL TRANSPEPTIDASE"/>
    <property type="match status" value="1"/>
</dbReference>
<dbReference type="GO" id="GO:0005886">
    <property type="term" value="C:plasma membrane"/>
    <property type="evidence" value="ECO:0007669"/>
    <property type="project" value="TreeGrafter"/>
</dbReference>
<dbReference type="GO" id="GO:0036374">
    <property type="term" value="F:glutathione hydrolase activity"/>
    <property type="evidence" value="ECO:0007669"/>
    <property type="project" value="InterPro"/>
</dbReference>
<dbReference type="InterPro" id="IPR043138">
    <property type="entry name" value="GGT_lsub"/>
</dbReference>
<feature type="binding site" evidence="3">
    <location>
        <begin position="472"/>
        <end position="473"/>
    </location>
    <ligand>
        <name>L-glutamate</name>
        <dbReference type="ChEBI" id="CHEBI:29985"/>
    </ligand>
</feature>
<keyword evidence="1" id="KW-1202">Platelet aggregation activating toxin</keyword>
<evidence type="ECO:0000256" key="3">
    <source>
        <dbReference type="PIRSR" id="PIRSR600101-2"/>
    </source>
</evidence>
<name>A0A1B6FN82_9HEMI</name>
<dbReference type="PANTHER" id="PTHR11686:SF9">
    <property type="entry name" value="RE13973P"/>
    <property type="match status" value="1"/>
</dbReference>
<dbReference type="GO" id="GO:0006751">
    <property type="term" value="P:glutathione catabolic process"/>
    <property type="evidence" value="ECO:0007669"/>
    <property type="project" value="InterPro"/>
</dbReference>
<dbReference type="InterPro" id="IPR000101">
    <property type="entry name" value="GGT_peptidase"/>
</dbReference>
<organism evidence="5">
    <name type="scientific">Cuerna arida</name>
    <dbReference type="NCBI Taxonomy" id="1464854"/>
    <lineage>
        <taxon>Eukaryota</taxon>
        <taxon>Metazoa</taxon>
        <taxon>Ecdysozoa</taxon>
        <taxon>Arthropoda</taxon>
        <taxon>Hexapoda</taxon>
        <taxon>Insecta</taxon>
        <taxon>Pterygota</taxon>
        <taxon>Neoptera</taxon>
        <taxon>Paraneoptera</taxon>
        <taxon>Hemiptera</taxon>
        <taxon>Auchenorrhyncha</taxon>
        <taxon>Membracoidea</taxon>
        <taxon>Cicadellidae</taxon>
        <taxon>Cicadellinae</taxon>
        <taxon>Proconiini</taxon>
        <taxon>Cuerna</taxon>
    </lineage>
</organism>
<dbReference type="NCBIfam" id="TIGR00066">
    <property type="entry name" value="g_glut_trans"/>
    <property type="match status" value="1"/>
</dbReference>
<reference evidence="5" key="1">
    <citation type="submission" date="2015-11" db="EMBL/GenBank/DDBJ databases">
        <title>De novo transcriptome assembly of four potential Pierce s Disease insect vectors from Arizona vineyards.</title>
        <authorList>
            <person name="Tassone E.E."/>
        </authorList>
    </citation>
    <scope>NUCLEOTIDE SEQUENCE</scope>
</reference>
<dbReference type="PRINTS" id="PR01210">
    <property type="entry name" value="GGTRANSPTASE"/>
</dbReference>
<gene>
    <name evidence="5" type="ORF">g.22707</name>
</gene>
<protein>
    <recommendedName>
        <fullName evidence="6">Gamma-glutamyltransferase</fullName>
    </recommendedName>
</protein>
<feature type="binding site" evidence="3">
    <location>
        <position position="495"/>
    </location>
    <ligand>
        <name>L-glutamate</name>
        <dbReference type="ChEBI" id="CHEBI:29985"/>
    </ligand>
</feature>
<evidence type="ECO:0000313" key="5">
    <source>
        <dbReference type="EMBL" id="JAS51666.1"/>
    </source>
</evidence>
<feature type="binding site" evidence="3">
    <location>
        <begin position="420"/>
        <end position="422"/>
    </location>
    <ligand>
        <name>L-glutamate</name>
        <dbReference type="ChEBI" id="CHEBI:29985"/>
    </ligand>
</feature>
<dbReference type="InterPro" id="IPR043137">
    <property type="entry name" value="GGT_ssub_C"/>
</dbReference>
<evidence type="ECO:0008006" key="6">
    <source>
        <dbReference type="Google" id="ProtNLM"/>
    </source>
</evidence>
<dbReference type="AlphaFoldDB" id="A0A1B6FN82"/>
<sequence length="592" mass="63922">MVASTTTKILGFVVMVVVADIVAIGIYYSLQPAPHSTPTSDDVLSPPSPSDSVLGVFSRAAVVSEGGPCAGFGRDILAQGGNAVDAVITTLLCDGVCVMQSNGVGGGFVMTIYNNSEGKAYSLIARETAPGLATQDMYVNHSEWSTIGPKAAGVPGVLKGYQVLHRKFGKLEWKTLFQPTIKLCQEGIPVNKRLAEHFIEEAGNIKNSETFLRVILNSTGGQLPKEGDKIKLPLLAQTLSVIANSDKRADELYNGSLTKQFVKDIQDAGGIITEQDMNNYTVQWEKPYTANLSDGSVVYSAALPGSGILVTFMLRVLDGFLQFAYSDLQRSQLIIEAFKHAYGRRSDLGDYHKMDPIFFEEVKKNLTDEAVILAVREKIKSNWTSNDVSYYGGHYVKDDHGTNNVVVVDQDGNAVSVTSTLNLLFGSKFVSTSTGIILNDQMDDFSTPGMKNAYNIAPSESNFIAPGKRPLSSMSPTIAVDSSGDVKLAVGAAGGSKITTQVTLVTIRNLWLGKNLKEAIDEPRFHHQLLPMNVTYEYGIIKEVVEGWHKIGHNTNRLSKSGFLAIVNGVARLGANLTANCDWRKPGSLAGL</sequence>
<accession>A0A1B6FN82</accession>